<name>A0A7J7D2L6_TRIWF</name>
<sequence>MVLALSLRIHSTSLSSSILTVLFEVHMVIWNFCLLKQKLGEGHGALVTAFMVVSTTKLPHRLHCCRTFIAAKVKWVCDPYLDTAVSKEKDLKQAICLKNQIIFSPSKSLPLSSLSLLKSPLHLSTTASKFFQKYPFIFRQFQPSPSLPLHIKLTHLAYSLHNEELAVHKSPPQRDDAVKRLAKLLMLARATRLPLHVIDRFSFDLGLPHNYVTTLLSDYPEYFQVCEFKDCVNNEETLALELVSWREELAMSELERRMAENKDLGMRKGKRIAFPLTLPRGFDLTKKVRDWVDEWQDLPYISPYENAFHLSQPNGDQAEKWTVAVLHELLWLLVSKKTEWCNILCLGEYLGFGSRFKKALKHHPGIFYVSNKIRTQTVVLRETYKKDMLLEKHPLMGMRYRYIHLMNMMKKP</sequence>
<dbReference type="PANTHER" id="PTHR31476:SF19">
    <property type="entry name" value="UBIQUITIN CARBOXYL-TERMINAL HYDROLASE FAMILY PROTEIN"/>
    <property type="match status" value="1"/>
</dbReference>
<evidence type="ECO:0000313" key="2">
    <source>
        <dbReference type="EMBL" id="KAF5740306.1"/>
    </source>
</evidence>
<dbReference type="InterPro" id="IPR021099">
    <property type="entry name" value="PORR_domain"/>
</dbReference>
<dbReference type="Proteomes" id="UP000593562">
    <property type="component" value="Unassembled WGS sequence"/>
</dbReference>
<protein>
    <recommendedName>
        <fullName evidence="1">PORR domain-containing protein</fullName>
    </recommendedName>
</protein>
<dbReference type="InParanoid" id="A0A7J7D2L6"/>
<dbReference type="AlphaFoldDB" id="A0A7J7D2L6"/>
<dbReference type="Pfam" id="PF11955">
    <property type="entry name" value="PORR"/>
    <property type="match status" value="1"/>
</dbReference>
<evidence type="ECO:0000259" key="1">
    <source>
        <dbReference type="Pfam" id="PF11955"/>
    </source>
</evidence>
<proteinExistence type="predicted"/>
<dbReference type="FunCoup" id="A0A7J7D2L6">
    <property type="interactions" value="317"/>
</dbReference>
<reference evidence="2 3" key="1">
    <citation type="journal article" date="2020" name="Nat. Commun.">
        <title>Genome of Tripterygium wilfordii and identification of cytochrome P450 involved in triptolide biosynthesis.</title>
        <authorList>
            <person name="Tu L."/>
            <person name="Su P."/>
            <person name="Zhang Z."/>
            <person name="Gao L."/>
            <person name="Wang J."/>
            <person name="Hu T."/>
            <person name="Zhou J."/>
            <person name="Zhang Y."/>
            <person name="Zhao Y."/>
            <person name="Liu Y."/>
            <person name="Song Y."/>
            <person name="Tong Y."/>
            <person name="Lu Y."/>
            <person name="Yang J."/>
            <person name="Xu C."/>
            <person name="Jia M."/>
            <person name="Peters R.J."/>
            <person name="Huang L."/>
            <person name="Gao W."/>
        </authorList>
    </citation>
    <scope>NUCLEOTIDE SEQUENCE [LARGE SCALE GENOMIC DNA]</scope>
    <source>
        <strain evidence="3">cv. XIE 37</strain>
        <tissue evidence="2">Leaf</tissue>
    </source>
</reference>
<accession>A0A7J7D2L6</accession>
<dbReference type="InterPro" id="IPR045040">
    <property type="entry name" value="PORR_fam"/>
</dbReference>
<feature type="domain" description="PORR" evidence="1">
    <location>
        <begin position="78"/>
        <end position="410"/>
    </location>
</feature>
<dbReference type="PANTHER" id="PTHR31476">
    <property type="entry name" value="PROTEIN WHAT'S THIS FACTOR 1 HOMOLOG, CHLOROPLASTIC"/>
    <property type="match status" value="1"/>
</dbReference>
<keyword evidence="3" id="KW-1185">Reference proteome</keyword>
<comment type="caution">
    <text evidence="2">The sequence shown here is derived from an EMBL/GenBank/DDBJ whole genome shotgun (WGS) entry which is preliminary data.</text>
</comment>
<evidence type="ECO:0000313" key="3">
    <source>
        <dbReference type="Proteomes" id="UP000593562"/>
    </source>
</evidence>
<gene>
    <name evidence="2" type="ORF">HS088_TW11G00373</name>
</gene>
<organism evidence="2 3">
    <name type="scientific">Tripterygium wilfordii</name>
    <name type="common">Thunder God vine</name>
    <dbReference type="NCBI Taxonomy" id="458696"/>
    <lineage>
        <taxon>Eukaryota</taxon>
        <taxon>Viridiplantae</taxon>
        <taxon>Streptophyta</taxon>
        <taxon>Embryophyta</taxon>
        <taxon>Tracheophyta</taxon>
        <taxon>Spermatophyta</taxon>
        <taxon>Magnoliopsida</taxon>
        <taxon>eudicotyledons</taxon>
        <taxon>Gunneridae</taxon>
        <taxon>Pentapetalae</taxon>
        <taxon>rosids</taxon>
        <taxon>fabids</taxon>
        <taxon>Celastrales</taxon>
        <taxon>Celastraceae</taxon>
        <taxon>Tripterygium</taxon>
    </lineage>
</organism>
<dbReference type="GO" id="GO:0003723">
    <property type="term" value="F:RNA binding"/>
    <property type="evidence" value="ECO:0007669"/>
    <property type="project" value="InterPro"/>
</dbReference>
<dbReference type="EMBL" id="JAAARO010000011">
    <property type="protein sequence ID" value="KAF5740306.1"/>
    <property type="molecule type" value="Genomic_DNA"/>
</dbReference>